<dbReference type="Proteomes" id="UP001519307">
    <property type="component" value="Unassembled WGS sequence"/>
</dbReference>
<dbReference type="EC" id="2.7.11.-" evidence="10"/>
<keyword evidence="5 10" id="KW-0547">Nucleotide-binding</keyword>
<feature type="binding site" evidence="10">
    <location>
        <position position="158"/>
    </location>
    <ligand>
        <name>Mg(2+)</name>
        <dbReference type="ChEBI" id="CHEBI:18420"/>
    </ligand>
</feature>
<dbReference type="GO" id="GO:0016301">
    <property type="term" value="F:kinase activity"/>
    <property type="evidence" value="ECO:0007669"/>
    <property type="project" value="UniProtKB-KW"/>
</dbReference>
<comment type="cofactor">
    <cofactor evidence="10">
        <name>Mg(2+)</name>
        <dbReference type="ChEBI" id="CHEBI:18420"/>
    </cofactor>
</comment>
<dbReference type="SUPFAM" id="SSF75138">
    <property type="entry name" value="HprK N-terminal domain-like"/>
    <property type="match status" value="1"/>
</dbReference>
<keyword evidence="10" id="KW-0119">Carbohydrate metabolism</keyword>
<evidence type="ECO:0000256" key="5">
    <source>
        <dbReference type="ARBA" id="ARBA00022741"/>
    </source>
</evidence>
<feature type="active site" evidence="10">
    <location>
        <position position="136"/>
    </location>
</feature>
<feature type="region of interest" description="Important for the catalytic mechanism of dephosphorylation" evidence="10">
    <location>
        <begin position="261"/>
        <end position="266"/>
    </location>
</feature>
<evidence type="ECO:0000256" key="1">
    <source>
        <dbReference type="ARBA" id="ARBA00001120"/>
    </source>
</evidence>
<dbReference type="Pfam" id="PF02603">
    <property type="entry name" value="Hpr_kinase_N"/>
    <property type="match status" value="1"/>
</dbReference>
<evidence type="ECO:0000256" key="8">
    <source>
        <dbReference type="ARBA" id="ARBA00023268"/>
    </source>
</evidence>
<dbReference type="Gene3D" id="3.40.50.300">
    <property type="entry name" value="P-loop containing nucleotide triphosphate hydrolases"/>
    <property type="match status" value="1"/>
</dbReference>
<organism evidence="13 14">
    <name type="scientific">Clostridium algifaecis</name>
    <dbReference type="NCBI Taxonomy" id="1472040"/>
    <lineage>
        <taxon>Bacteria</taxon>
        <taxon>Bacillati</taxon>
        <taxon>Bacillota</taxon>
        <taxon>Clostridia</taxon>
        <taxon>Eubacteriales</taxon>
        <taxon>Clostridiaceae</taxon>
        <taxon>Clostridium</taxon>
    </lineage>
</organism>
<comment type="catalytic activity">
    <reaction evidence="9 10">
        <text>[HPr protein]-O-phospho-L-serine + phosphate + H(+) = [HPr protein]-L-serine + diphosphate</text>
        <dbReference type="Rhea" id="RHEA:46604"/>
        <dbReference type="Rhea" id="RHEA-COMP:11602"/>
        <dbReference type="Rhea" id="RHEA-COMP:11603"/>
        <dbReference type="ChEBI" id="CHEBI:15378"/>
        <dbReference type="ChEBI" id="CHEBI:29999"/>
        <dbReference type="ChEBI" id="CHEBI:33019"/>
        <dbReference type="ChEBI" id="CHEBI:43474"/>
        <dbReference type="ChEBI" id="CHEBI:83421"/>
    </reaction>
</comment>
<feature type="binding site" evidence="10">
    <location>
        <position position="199"/>
    </location>
    <ligand>
        <name>Mg(2+)</name>
        <dbReference type="ChEBI" id="CHEBI:18420"/>
    </ligand>
</feature>
<comment type="subunit">
    <text evidence="10">Homohexamer.</text>
</comment>
<feature type="active site" evidence="10">
    <location>
        <position position="240"/>
    </location>
</feature>
<evidence type="ECO:0000256" key="7">
    <source>
        <dbReference type="ARBA" id="ARBA00022840"/>
    </source>
</evidence>
<dbReference type="PANTHER" id="PTHR30305:SF1">
    <property type="entry name" value="HPR KINASE_PHOSPHORYLASE"/>
    <property type="match status" value="1"/>
</dbReference>
<evidence type="ECO:0000256" key="3">
    <source>
        <dbReference type="ARBA" id="ARBA00022527"/>
    </source>
</evidence>
<feature type="binding site" evidence="10">
    <location>
        <begin position="151"/>
        <end position="158"/>
    </location>
    <ligand>
        <name>ATP</name>
        <dbReference type="ChEBI" id="CHEBI:30616"/>
    </ligand>
</feature>
<feature type="region of interest" description="Important for the catalytic mechanism of both phosphorylation and dephosphorylation" evidence="10">
    <location>
        <begin position="198"/>
        <end position="207"/>
    </location>
</feature>
<dbReference type="Pfam" id="PF07475">
    <property type="entry name" value="Hpr_kinase_C"/>
    <property type="match status" value="1"/>
</dbReference>
<feature type="active site" description="Proton acceptor; for phosphorylation activity. Proton donor; for dephosphorylation activity" evidence="10">
    <location>
        <position position="175"/>
    </location>
</feature>
<evidence type="ECO:0000256" key="2">
    <source>
        <dbReference type="ARBA" id="ARBA00006883"/>
    </source>
</evidence>
<keyword evidence="4 10" id="KW-0808">Transferase</keyword>
<reference evidence="13 14" key="1">
    <citation type="submission" date="2021-03" db="EMBL/GenBank/DDBJ databases">
        <title>Genomic Encyclopedia of Type Strains, Phase IV (KMG-IV): sequencing the most valuable type-strain genomes for metagenomic binning, comparative biology and taxonomic classification.</title>
        <authorList>
            <person name="Goeker M."/>
        </authorList>
    </citation>
    <scope>NUCLEOTIDE SEQUENCE [LARGE SCALE GENOMIC DNA]</scope>
    <source>
        <strain evidence="13 14">DSM 28783</strain>
    </source>
</reference>
<comment type="catalytic activity">
    <reaction evidence="1 10">
        <text>[HPr protein]-L-serine + ATP = [HPr protein]-O-phospho-L-serine + ADP + H(+)</text>
        <dbReference type="Rhea" id="RHEA:46600"/>
        <dbReference type="Rhea" id="RHEA-COMP:11602"/>
        <dbReference type="Rhea" id="RHEA-COMP:11603"/>
        <dbReference type="ChEBI" id="CHEBI:15378"/>
        <dbReference type="ChEBI" id="CHEBI:29999"/>
        <dbReference type="ChEBI" id="CHEBI:30616"/>
        <dbReference type="ChEBI" id="CHEBI:83421"/>
        <dbReference type="ChEBI" id="CHEBI:456216"/>
    </reaction>
</comment>
<keyword evidence="6 10" id="KW-0418">Kinase</keyword>
<keyword evidence="8 10" id="KW-0511">Multifunctional enzyme</keyword>
<sequence>MKVTVKDIIKDLKLEVLNEGKRLNEISVSDINRPGLQFSGFYNYFANKRVQVVGKAEWSFLDAMQPDLREKRLKKYFEFENPCTIITRNLPPHKELLKNAIEYDRWLLRTHSVSTRFVNKLMNYLDYKLAPETRLHGVLLDVYGVGILITGESGIGKSETALELIKRGHRLVADDAVDIKEIEGELHGTSPFITSGMLEVRGMGIIDIPALYGLSSILKSKKINLVIYIEQWKEGENYDRLGIDKSYVNILDVPIRKIILPIRPGRNLAVIIEAAAANYRYSLTTNVTPVDVISERIREVEKMKNSKKKMQLEKM</sequence>
<keyword evidence="10" id="KW-0479">Metal-binding</keyword>
<dbReference type="InterPro" id="IPR027417">
    <property type="entry name" value="P-loop_NTPase"/>
</dbReference>
<evidence type="ECO:0000259" key="12">
    <source>
        <dbReference type="Pfam" id="PF07475"/>
    </source>
</evidence>
<comment type="function">
    <text evidence="10">Catalyzes the ATP- as well as the pyrophosphate-dependent phosphorylation of a specific serine residue in HPr, a phosphocarrier protein of the phosphoenolpyruvate-dependent sugar phosphotransferase system (PTS). HprK/P also catalyzes the pyrophosphate-producing, inorganic phosphate-dependent dephosphorylation (phosphorolysis) of seryl-phosphorylated HPr (P-Ser-HPr). The two antagonistic activities of HprK/P are regulated by several intracellular metabolites, which change their concentration in response to the absence or presence of rapidly metabolisable carbon sources (glucose, fructose, etc.) in the growth medium. Therefore, by controlling the phosphorylation state of HPr, HPrK/P is a sensor enzyme that plays a major role in the regulation of carbon metabolism and sugar transport: it mediates carbon catabolite repression (CCR), and regulates PTS-catalyzed carbohydrate uptake and inducer exclusion.</text>
</comment>
<evidence type="ECO:0000256" key="9">
    <source>
        <dbReference type="ARBA" id="ARBA00047657"/>
    </source>
</evidence>
<evidence type="ECO:0000256" key="10">
    <source>
        <dbReference type="HAMAP-Rule" id="MF_01249"/>
    </source>
</evidence>
<evidence type="ECO:0000259" key="11">
    <source>
        <dbReference type="Pfam" id="PF02603"/>
    </source>
</evidence>
<keyword evidence="3 10" id="KW-0723">Serine/threonine-protein kinase</keyword>
<protein>
    <recommendedName>
        <fullName evidence="10">HPr kinase/phosphorylase</fullName>
        <shortName evidence="10">HPrK/P</shortName>
        <ecNumber evidence="10">2.7.11.-</ecNumber>
        <ecNumber evidence="10">2.7.4.-</ecNumber>
    </recommendedName>
    <alternativeName>
        <fullName evidence="10">HPr(Ser) kinase/phosphorylase</fullName>
    </alternativeName>
</protein>
<dbReference type="CDD" id="cd01918">
    <property type="entry name" value="HprK_C"/>
    <property type="match status" value="1"/>
</dbReference>
<dbReference type="RefSeq" id="WP_209700691.1">
    <property type="nucleotide sequence ID" value="NZ_JAGGLM010000001.1"/>
</dbReference>
<keyword evidence="10" id="KW-0460">Magnesium</keyword>
<dbReference type="Gene3D" id="3.40.1390.20">
    <property type="entry name" value="HprK N-terminal domain-like"/>
    <property type="match status" value="1"/>
</dbReference>
<feature type="domain" description="HPr(Ser) kinase/phosphorylase N-terminal" evidence="11">
    <location>
        <begin position="3"/>
        <end position="125"/>
    </location>
</feature>
<comment type="miscellaneous">
    <text evidence="10">Both phosphorylation and phosphorolysis are carried out by the same active site and suggest a common mechanism for both reactions.</text>
</comment>
<keyword evidence="14" id="KW-1185">Reference proteome</keyword>
<name>A0ABS4KNY1_9CLOT</name>
<feature type="domain" description="HPr kinase/phosphorylase C-terminal" evidence="12">
    <location>
        <begin position="128"/>
        <end position="295"/>
    </location>
</feature>
<proteinExistence type="inferred from homology"/>
<dbReference type="NCBIfam" id="TIGR00679">
    <property type="entry name" value="hpr-ser"/>
    <property type="match status" value="1"/>
</dbReference>
<evidence type="ECO:0000256" key="4">
    <source>
        <dbReference type="ARBA" id="ARBA00022679"/>
    </source>
</evidence>
<dbReference type="SUPFAM" id="SSF53795">
    <property type="entry name" value="PEP carboxykinase-like"/>
    <property type="match status" value="1"/>
</dbReference>
<evidence type="ECO:0000313" key="13">
    <source>
        <dbReference type="EMBL" id="MBP2031752.1"/>
    </source>
</evidence>
<gene>
    <name evidence="10" type="primary">hprK</name>
    <name evidence="13" type="ORF">J2Z42_000417</name>
</gene>
<dbReference type="EMBL" id="JAGGLM010000001">
    <property type="protein sequence ID" value="MBP2031752.1"/>
    <property type="molecule type" value="Genomic_DNA"/>
</dbReference>
<comment type="domain">
    <text evidence="10">The Walker A ATP-binding motif also binds Pi and PPi.</text>
</comment>
<comment type="similarity">
    <text evidence="2 10">Belongs to the HPrK/P family.</text>
</comment>
<dbReference type="InterPro" id="IPR028979">
    <property type="entry name" value="Ser_kin/Pase_Hpr-like_N_sf"/>
</dbReference>
<accession>A0ABS4KNY1</accession>
<dbReference type="PANTHER" id="PTHR30305">
    <property type="entry name" value="PROTEIN YJDM-RELATED"/>
    <property type="match status" value="1"/>
</dbReference>
<evidence type="ECO:0000256" key="6">
    <source>
        <dbReference type="ARBA" id="ARBA00022777"/>
    </source>
</evidence>
<dbReference type="InterPro" id="IPR011104">
    <property type="entry name" value="Hpr_kin/Pase_C"/>
</dbReference>
<comment type="caution">
    <text evidence="13">The sequence shown here is derived from an EMBL/GenBank/DDBJ whole genome shotgun (WGS) entry which is preliminary data.</text>
</comment>
<dbReference type="EC" id="2.7.4.-" evidence="10"/>
<dbReference type="InterPro" id="IPR011126">
    <property type="entry name" value="Hpr_kin/Pase_Hpr_N"/>
</dbReference>
<feature type="active site" evidence="10">
    <location>
        <position position="157"/>
    </location>
</feature>
<dbReference type="InterPro" id="IPR003755">
    <property type="entry name" value="HPr(Ser)_kin/Pase"/>
</dbReference>
<evidence type="ECO:0000313" key="14">
    <source>
        <dbReference type="Proteomes" id="UP001519307"/>
    </source>
</evidence>
<keyword evidence="7 10" id="KW-0067">ATP-binding</keyword>
<dbReference type="HAMAP" id="MF_01249">
    <property type="entry name" value="HPr_kinase"/>
    <property type="match status" value="1"/>
</dbReference>